<keyword evidence="2" id="KW-1185">Reference proteome</keyword>
<name>A0ACB9IVK9_9ASTR</name>
<reference evidence="1 2" key="2">
    <citation type="journal article" date="2022" name="Mol. Ecol. Resour.">
        <title>The genomes of chicory, endive, great burdock and yacon provide insights into Asteraceae paleo-polyploidization history and plant inulin production.</title>
        <authorList>
            <person name="Fan W."/>
            <person name="Wang S."/>
            <person name="Wang H."/>
            <person name="Wang A."/>
            <person name="Jiang F."/>
            <person name="Liu H."/>
            <person name="Zhao H."/>
            <person name="Xu D."/>
            <person name="Zhang Y."/>
        </authorList>
    </citation>
    <scope>NUCLEOTIDE SEQUENCE [LARGE SCALE GENOMIC DNA]</scope>
    <source>
        <strain evidence="2">cv. Yunnan</strain>
        <tissue evidence="1">Leaves</tissue>
    </source>
</reference>
<comment type="caution">
    <text evidence="1">The sequence shown here is derived from an EMBL/GenBank/DDBJ whole genome shotgun (WGS) entry which is preliminary data.</text>
</comment>
<evidence type="ECO:0000313" key="2">
    <source>
        <dbReference type="Proteomes" id="UP001056120"/>
    </source>
</evidence>
<accession>A0ACB9IVK9</accession>
<sequence>MPTGSSETVKHAFSTAGKKPYPSHENCSQQKSLVAIRAEEQPEELQDHPVHGLRNYGKVKDQTVENLLPDFDFDHTIGRRLNSVTGTHAVVVMVVDAVDFDGSFPRKVAELVSNTIDVNSRAWKKGKSGNLPDLGGVMQGYDI</sequence>
<reference evidence="2" key="1">
    <citation type="journal article" date="2022" name="Mol. Ecol. Resour.">
        <title>The genomes of chicory, endive, great burdock and yacon provide insights into Asteraceae palaeo-polyploidization history and plant inulin production.</title>
        <authorList>
            <person name="Fan W."/>
            <person name="Wang S."/>
            <person name="Wang H."/>
            <person name="Wang A."/>
            <person name="Jiang F."/>
            <person name="Liu H."/>
            <person name="Zhao H."/>
            <person name="Xu D."/>
            <person name="Zhang Y."/>
        </authorList>
    </citation>
    <scope>NUCLEOTIDE SEQUENCE [LARGE SCALE GENOMIC DNA]</scope>
    <source>
        <strain evidence="2">cv. Yunnan</strain>
    </source>
</reference>
<protein>
    <submittedName>
        <fullName evidence="1">Uncharacterized protein</fullName>
    </submittedName>
</protein>
<organism evidence="1 2">
    <name type="scientific">Smallanthus sonchifolius</name>
    <dbReference type="NCBI Taxonomy" id="185202"/>
    <lineage>
        <taxon>Eukaryota</taxon>
        <taxon>Viridiplantae</taxon>
        <taxon>Streptophyta</taxon>
        <taxon>Embryophyta</taxon>
        <taxon>Tracheophyta</taxon>
        <taxon>Spermatophyta</taxon>
        <taxon>Magnoliopsida</taxon>
        <taxon>eudicotyledons</taxon>
        <taxon>Gunneridae</taxon>
        <taxon>Pentapetalae</taxon>
        <taxon>asterids</taxon>
        <taxon>campanulids</taxon>
        <taxon>Asterales</taxon>
        <taxon>Asteraceae</taxon>
        <taxon>Asteroideae</taxon>
        <taxon>Heliantheae alliance</taxon>
        <taxon>Millerieae</taxon>
        <taxon>Smallanthus</taxon>
    </lineage>
</organism>
<gene>
    <name evidence="1" type="ORF">L1987_21272</name>
</gene>
<dbReference type="EMBL" id="CM042024">
    <property type="protein sequence ID" value="KAI3811548.1"/>
    <property type="molecule type" value="Genomic_DNA"/>
</dbReference>
<dbReference type="Proteomes" id="UP001056120">
    <property type="component" value="Linkage Group LG07"/>
</dbReference>
<proteinExistence type="predicted"/>
<evidence type="ECO:0000313" key="1">
    <source>
        <dbReference type="EMBL" id="KAI3811548.1"/>
    </source>
</evidence>